<dbReference type="OrthoDB" id="5384553at2759"/>
<reference evidence="1" key="1">
    <citation type="submission" date="2020-10" db="EMBL/GenBank/DDBJ databases">
        <authorList>
            <person name="Kusch S."/>
        </authorList>
    </citation>
    <scope>NUCLEOTIDE SEQUENCE</scope>
    <source>
        <strain evidence="1">SwB9</strain>
    </source>
</reference>
<evidence type="ECO:0000313" key="2">
    <source>
        <dbReference type="Proteomes" id="UP000624404"/>
    </source>
</evidence>
<dbReference type="Proteomes" id="UP000624404">
    <property type="component" value="Unassembled WGS sequence"/>
</dbReference>
<organism evidence="1 2">
    <name type="scientific">Sclerotinia trifoliorum</name>
    <dbReference type="NCBI Taxonomy" id="28548"/>
    <lineage>
        <taxon>Eukaryota</taxon>
        <taxon>Fungi</taxon>
        <taxon>Dikarya</taxon>
        <taxon>Ascomycota</taxon>
        <taxon>Pezizomycotina</taxon>
        <taxon>Leotiomycetes</taxon>
        <taxon>Helotiales</taxon>
        <taxon>Sclerotiniaceae</taxon>
        <taxon>Sclerotinia</taxon>
    </lineage>
</organism>
<evidence type="ECO:0000313" key="1">
    <source>
        <dbReference type="EMBL" id="CAD6446984.1"/>
    </source>
</evidence>
<name>A0A8H2VXZ6_9HELO</name>
<dbReference type="EMBL" id="CAJHIA010000024">
    <property type="protein sequence ID" value="CAD6446984.1"/>
    <property type="molecule type" value="Genomic_DNA"/>
</dbReference>
<gene>
    <name evidence="1" type="ORF">SCLTRI_LOCUS6775</name>
</gene>
<accession>A0A8H2VXZ6</accession>
<keyword evidence="2" id="KW-1185">Reference proteome</keyword>
<comment type="caution">
    <text evidence="1">The sequence shown here is derived from an EMBL/GenBank/DDBJ whole genome shotgun (WGS) entry which is preliminary data.</text>
</comment>
<sequence>MEIRFAYKLLLEPIPFQSSVGNMALRAHQYWLRVYQGENGVGMQHTNRLHHIWTSLPDPVNQRPSILFFLGKQLKTRVLRALYPGNTISNCRKYGIANICLYPATQNDEHPILIADSCPDYTQAKLRGKDTCHETINHPVGWPDEGDQKKQQHLADHALARLFSLFIDVLCIFAQDCGGLDGVVDMLAGWIAIGSASSLPDAVRPRFLVGSIRSQVLRVIPFVECSQRVGPRLNPLARAFQMAGRGPTARNTSDSIFMGLCSEHNIPASMIWDFIASVVIFDSFSPDMHMFNPSDVFRNLYRQSCVLGVHDFANSQQLDYGGQPAAPLRQRSLRRNFQHWSLLSHTSICLTCLQRNLEHQLECGHAICDDCQPLAANLSSKIPWHSWKSWKRRWTCHILCRSTLIMASGRVQVVLQPLGSLLSTGRQSNASLSFLILRGSSSHQSGCRPSGMKFSVTATTISDATLCLISNYNGNGPPGRDSSKLTPLIFYQD</sequence>
<proteinExistence type="predicted"/>
<dbReference type="AlphaFoldDB" id="A0A8H2VXZ6"/>
<protein>
    <submittedName>
        <fullName evidence="1">B676c3b9-d294-4f59-a3cf-c881fe8cd879-CDS</fullName>
    </submittedName>
</protein>